<comment type="caution">
    <text evidence="2">The sequence shown here is derived from an EMBL/GenBank/DDBJ whole genome shotgun (WGS) entry which is preliminary data.</text>
</comment>
<gene>
    <name evidence="2" type="ORF">DFH08DRAFT_79701</name>
</gene>
<accession>A0AAD7A8S1</accession>
<dbReference type="Proteomes" id="UP001218218">
    <property type="component" value="Unassembled WGS sequence"/>
</dbReference>
<proteinExistence type="predicted"/>
<dbReference type="EMBL" id="JARIHO010000012">
    <property type="protein sequence ID" value="KAJ7352143.1"/>
    <property type="molecule type" value="Genomic_DNA"/>
</dbReference>
<dbReference type="AlphaFoldDB" id="A0AAD7A8S1"/>
<sequence>HERRAAAPAGLIRQGAALANDTVALRVALTSNNAVGLEEKLRSISTPGSPDFRQWISMDEVKAFVQPSPETFSAFNAFASANNLTSTVTCRMETGCRLLSQFPRQTSSSLRSSIFSRTQPSTDLSRAHFPCRSSPNSLDTLTCCI</sequence>
<dbReference type="PANTHER" id="PTHR14218:SF15">
    <property type="entry name" value="TRIPEPTIDYL-PEPTIDASE 1"/>
    <property type="match status" value="1"/>
</dbReference>
<dbReference type="SUPFAM" id="SSF54897">
    <property type="entry name" value="Protease propeptides/inhibitors"/>
    <property type="match status" value="1"/>
</dbReference>
<dbReference type="CDD" id="cd11377">
    <property type="entry name" value="Pro-peptidase_S53"/>
    <property type="match status" value="1"/>
</dbReference>
<feature type="domain" description="Peptidase S53 activation" evidence="1">
    <location>
        <begin position="8"/>
        <end position="141"/>
    </location>
</feature>
<dbReference type="PANTHER" id="PTHR14218">
    <property type="entry name" value="PROTEASE S8 TRIPEPTIDYL PEPTIDASE I CLN2"/>
    <property type="match status" value="1"/>
</dbReference>
<feature type="non-terminal residue" evidence="2">
    <location>
        <position position="1"/>
    </location>
</feature>
<evidence type="ECO:0000313" key="3">
    <source>
        <dbReference type="Proteomes" id="UP001218218"/>
    </source>
</evidence>
<dbReference type="GO" id="GO:0006508">
    <property type="term" value="P:proteolysis"/>
    <property type="evidence" value="ECO:0007669"/>
    <property type="project" value="TreeGrafter"/>
</dbReference>
<keyword evidence="3" id="KW-1185">Reference proteome</keyword>
<dbReference type="GO" id="GO:0004175">
    <property type="term" value="F:endopeptidase activity"/>
    <property type="evidence" value="ECO:0007669"/>
    <property type="project" value="TreeGrafter"/>
</dbReference>
<reference evidence="2" key="1">
    <citation type="submission" date="2023-03" db="EMBL/GenBank/DDBJ databases">
        <title>Massive genome expansion in bonnet fungi (Mycena s.s.) driven by repeated elements and novel gene families across ecological guilds.</title>
        <authorList>
            <consortium name="Lawrence Berkeley National Laboratory"/>
            <person name="Harder C.B."/>
            <person name="Miyauchi S."/>
            <person name="Viragh M."/>
            <person name="Kuo A."/>
            <person name="Thoen E."/>
            <person name="Andreopoulos B."/>
            <person name="Lu D."/>
            <person name="Skrede I."/>
            <person name="Drula E."/>
            <person name="Henrissat B."/>
            <person name="Morin E."/>
            <person name="Kohler A."/>
            <person name="Barry K."/>
            <person name="LaButti K."/>
            <person name="Morin E."/>
            <person name="Salamov A."/>
            <person name="Lipzen A."/>
            <person name="Mereny Z."/>
            <person name="Hegedus B."/>
            <person name="Baldrian P."/>
            <person name="Stursova M."/>
            <person name="Weitz H."/>
            <person name="Taylor A."/>
            <person name="Grigoriev I.V."/>
            <person name="Nagy L.G."/>
            <person name="Martin F."/>
            <person name="Kauserud H."/>
        </authorList>
    </citation>
    <scope>NUCLEOTIDE SEQUENCE</scope>
    <source>
        <strain evidence="2">CBHHK002</strain>
    </source>
</reference>
<dbReference type="Pfam" id="PF09286">
    <property type="entry name" value="Pro-kuma_activ"/>
    <property type="match status" value="1"/>
</dbReference>
<name>A0AAD7A8S1_9AGAR</name>
<dbReference type="InterPro" id="IPR050819">
    <property type="entry name" value="Tripeptidyl-peptidase_I"/>
</dbReference>
<dbReference type="InterPro" id="IPR015366">
    <property type="entry name" value="S53_propep"/>
</dbReference>
<dbReference type="SMART" id="SM00944">
    <property type="entry name" value="Pro-kuma_activ"/>
    <property type="match status" value="1"/>
</dbReference>
<evidence type="ECO:0000259" key="1">
    <source>
        <dbReference type="SMART" id="SM00944"/>
    </source>
</evidence>
<dbReference type="GO" id="GO:0008240">
    <property type="term" value="F:tripeptidyl-peptidase activity"/>
    <property type="evidence" value="ECO:0007669"/>
    <property type="project" value="TreeGrafter"/>
</dbReference>
<protein>
    <recommendedName>
        <fullName evidence="1">Peptidase S53 activation domain-containing protein</fullName>
    </recommendedName>
</protein>
<evidence type="ECO:0000313" key="2">
    <source>
        <dbReference type="EMBL" id="KAJ7352143.1"/>
    </source>
</evidence>
<organism evidence="2 3">
    <name type="scientific">Mycena albidolilacea</name>
    <dbReference type="NCBI Taxonomy" id="1033008"/>
    <lineage>
        <taxon>Eukaryota</taxon>
        <taxon>Fungi</taxon>
        <taxon>Dikarya</taxon>
        <taxon>Basidiomycota</taxon>
        <taxon>Agaricomycotina</taxon>
        <taxon>Agaricomycetes</taxon>
        <taxon>Agaricomycetidae</taxon>
        <taxon>Agaricales</taxon>
        <taxon>Marasmiineae</taxon>
        <taxon>Mycenaceae</taxon>
        <taxon>Mycena</taxon>
    </lineage>
</organism>